<dbReference type="EMBL" id="BART01026077">
    <property type="protein sequence ID" value="GAG92540.1"/>
    <property type="molecule type" value="Genomic_DNA"/>
</dbReference>
<sequence>KLLIGSKIQSERLNFSAYRSTFSLNVDLS</sequence>
<evidence type="ECO:0000313" key="1">
    <source>
        <dbReference type="EMBL" id="GAG92540.1"/>
    </source>
</evidence>
<protein>
    <submittedName>
        <fullName evidence="1">Uncharacterized protein</fullName>
    </submittedName>
</protein>
<name>X1BBZ4_9ZZZZ</name>
<accession>X1BBZ4</accession>
<feature type="non-terminal residue" evidence="1">
    <location>
        <position position="1"/>
    </location>
</feature>
<proteinExistence type="predicted"/>
<gene>
    <name evidence="1" type="ORF">S01H4_46618</name>
</gene>
<comment type="caution">
    <text evidence="1">The sequence shown here is derived from an EMBL/GenBank/DDBJ whole genome shotgun (WGS) entry which is preliminary data.</text>
</comment>
<reference evidence="1" key="1">
    <citation type="journal article" date="2014" name="Front. Microbiol.">
        <title>High frequency of phylogenetically diverse reductive dehalogenase-homologous genes in deep subseafloor sedimentary metagenomes.</title>
        <authorList>
            <person name="Kawai M."/>
            <person name="Futagami T."/>
            <person name="Toyoda A."/>
            <person name="Takaki Y."/>
            <person name="Nishi S."/>
            <person name="Hori S."/>
            <person name="Arai W."/>
            <person name="Tsubouchi T."/>
            <person name="Morono Y."/>
            <person name="Uchiyama I."/>
            <person name="Ito T."/>
            <person name="Fujiyama A."/>
            <person name="Inagaki F."/>
            <person name="Takami H."/>
        </authorList>
    </citation>
    <scope>NUCLEOTIDE SEQUENCE</scope>
    <source>
        <strain evidence="1">Expedition CK06-06</strain>
    </source>
</reference>
<dbReference type="AlphaFoldDB" id="X1BBZ4"/>
<organism evidence="1">
    <name type="scientific">marine sediment metagenome</name>
    <dbReference type="NCBI Taxonomy" id="412755"/>
    <lineage>
        <taxon>unclassified sequences</taxon>
        <taxon>metagenomes</taxon>
        <taxon>ecological metagenomes</taxon>
    </lineage>
</organism>